<dbReference type="GO" id="GO:0004609">
    <property type="term" value="F:phosphatidylserine decarboxylase activity"/>
    <property type="evidence" value="ECO:0007669"/>
    <property type="project" value="UniProtKB-EC"/>
</dbReference>
<dbReference type="InterPro" id="IPR003817">
    <property type="entry name" value="PS_Dcarbxylase"/>
</dbReference>
<evidence type="ECO:0000313" key="6">
    <source>
        <dbReference type="EMBL" id="MBB5405486.1"/>
    </source>
</evidence>
<dbReference type="EMBL" id="JACHDE010000035">
    <property type="protein sequence ID" value="MBB5405486.1"/>
    <property type="molecule type" value="Genomic_DNA"/>
</dbReference>
<keyword evidence="2" id="KW-0865">Zymogen</keyword>
<accession>A0A7W8LEG5</accession>
<dbReference type="PANTHER" id="PTHR10067:SF9">
    <property type="entry name" value="PHOSPHATIDYLSERINE DECARBOXYLASE FAMILY PROTEIN (AFU_ORTHOLOGUE AFUA_7G01730)"/>
    <property type="match status" value="1"/>
</dbReference>
<sequence length="428" mass="47382">MTNDEVASPRTQRRRLGGWLPREEAHLARYRTALAAKARERARTAPRTRAVAELAALIEGDPVLRMDMTRAIMQAQQAGYVLGYATIDELMTLVDYLMTYAPPFSESDLIHCPLNAVLDWPMCMPSGYALFRDPALNAQLKHVLNCWCGFLSGPHSREHLNTSSPDGWFSSEADKRIGLAQFACDPEQPYWGFTSWNDFFTRRFRPGMRPVEEPDNDTLIVSACEATPYNVQHGVKLRDTFWIKSQPYSIEDMLSSRERELARRFEGGSVYQAFLSAFNYHRWHAPVSGVISRAYAADGSYYSTADSEGEDPSGLNDSQGYITALAARAVIVIECDDAAVGQVACVFVGMADVSSCMIEALPGQRVRKGDELGFFQYGGSTCCLVFEPGVIERFVVEPPFGDKQPPIKVNAAVARAGSRNASPSQSNG</sequence>
<keyword evidence="1" id="KW-0210">Decarboxylase</keyword>
<comment type="caution">
    <text evidence="6">The sequence shown here is derived from an EMBL/GenBank/DDBJ whole genome shotgun (WGS) entry which is preliminary data.</text>
</comment>
<evidence type="ECO:0000256" key="2">
    <source>
        <dbReference type="ARBA" id="ARBA00023145"/>
    </source>
</evidence>
<evidence type="ECO:0000313" key="7">
    <source>
        <dbReference type="Proteomes" id="UP000592820"/>
    </source>
</evidence>
<dbReference type="InterPro" id="IPR022237">
    <property type="entry name" value="PsiD-like"/>
</dbReference>
<evidence type="ECO:0000256" key="4">
    <source>
        <dbReference type="ARBA" id="ARBA00023317"/>
    </source>
</evidence>
<dbReference type="Proteomes" id="UP000592820">
    <property type="component" value="Unassembled WGS sequence"/>
</dbReference>
<name>A0A7W8LEG5_9BURK</name>
<dbReference type="AlphaFoldDB" id="A0A7W8LEG5"/>
<proteinExistence type="predicted"/>
<dbReference type="Pfam" id="PF12588">
    <property type="entry name" value="PSDC"/>
    <property type="match status" value="1"/>
</dbReference>
<feature type="domain" description="L-tryptophan decarboxylase PsiD-like" evidence="5">
    <location>
        <begin position="49"/>
        <end position="176"/>
    </location>
</feature>
<organism evidence="6 7">
    <name type="scientific">Paraburkholderia youngii</name>
    <dbReference type="NCBI Taxonomy" id="2782701"/>
    <lineage>
        <taxon>Bacteria</taxon>
        <taxon>Pseudomonadati</taxon>
        <taxon>Pseudomonadota</taxon>
        <taxon>Betaproteobacteria</taxon>
        <taxon>Burkholderiales</taxon>
        <taxon>Burkholderiaceae</taxon>
        <taxon>Paraburkholderia</taxon>
    </lineage>
</organism>
<gene>
    <name evidence="6" type="ORF">HDG41_007582</name>
</gene>
<dbReference type="RefSeq" id="WP_184228834.1">
    <property type="nucleotide sequence ID" value="NZ_JACHDE010000035.1"/>
</dbReference>
<evidence type="ECO:0000259" key="5">
    <source>
        <dbReference type="Pfam" id="PF12588"/>
    </source>
</evidence>
<evidence type="ECO:0000256" key="3">
    <source>
        <dbReference type="ARBA" id="ARBA00023239"/>
    </source>
</evidence>
<protein>
    <submittedName>
        <fullName evidence="6">Phosphatidylserine decarboxylase</fullName>
        <ecNumber evidence="6">4.1.1.65</ecNumber>
    </submittedName>
</protein>
<dbReference type="PANTHER" id="PTHR10067">
    <property type="entry name" value="PHOSPHATIDYLSERINE DECARBOXYLASE"/>
    <property type="match status" value="1"/>
</dbReference>
<keyword evidence="4" id="KW-0670">Pyruvate</keyword>
<dbReference type="Pfam" id="PF02666">
    <property type="entry name" value="PS_Dcarbxylase"/>
    <property type="match status" value="1"/>
</dbReference>
<evidence type="ECO:0000256" key="1">
    <source>
        <dbReference type="ARBA" id="ARBA00022793"/>
    </source>
</evidence>
<reference evidence="6 7" key="1">
    <citation type="submission" date="2020-08" db="EMBL/GenBank/DDBJ databases">
        <title>Genomic Encyclopedia of Type Strains, Phase IV (KMG-V): Genome sequencing to study the core and pangenomes of soil and plant-associated prokaryotes.</title>
        <authorList>
            <person name="Whitman W."/>
        </authorList>
    </citation>
    <scope>NUCLEOTIDE SEQUENCE [LARGE SCALE GENOMIC DNA]</scope>
    <source>
        <strain evidence="6 7">JPY162</strain>
    </source>
</reference>
<dbReference type="EC" id="4.1.1.65" evidence="6"/>
<dbReference type="GO" id="GO:0006646">
    <property type="term" value="P:phosphatidylethanolamine biosynthetic process"/>
    <property type="evidence" value="ECO:0007669"/>
    <property type="project" value="TreeGrafter"/>
</dbReference>
<keyword evidence="3 6" id="KW-0456">Lyase</keyword>